<feature type="region of interest" description="Disordered" evidence="1">
    <location>
        <begin position="1"/>
        <end position="62"/>
    </location>
</feature>
<feature type="region of interest" description="Disordered" evidence="1">
    <location>
        <begin position="226"/>
        <end position="249"/>
    </location>
</feature>
<feature type="compositionally biased region" description="Polar residues" evidence="1">
    <location>
        <begin position="52"/>
        <end position="62"/>
    </location>
</feature>
<protein>
    <submittedName>
        <fullName evidence="2">Uncharacterized protein</fullName>
    </submittedName>
</protein>
<accession>A0A818HEF5</accession>
<evidence type="ECO:0000256" key="1">
    <source>
        <dbReference type="SAM" id="MobiDB-lite"/>
    </source>
</evidence>
<sequence length="594" mass="67015">MSSMYSGVPSYQYPQGSARPYNQPMNYGNNQRNQDYSISSSHYVDRRPINPALTNPTNRSQYYSTNVQDYSIPPSLYVERRASNPAPVGQYNQPQYIEPTNSSLGYNNARAIQAQGSSMYHQKNPGTPSRNVNSALKVNPSPLPPPSPPKALSQYAINSRENVLIKKDIRSEIDDSPIIDPRAFQYLNLDNRKAQQKPISAANESGIDARPIVNFDAVTQLEKRRQQQIEKNNRLRGDDGSGSGIDGRPIVDINAFRHIEAKAYKKKDNEQQGQGTGGGIDERPITNFDAIKDLETRRQQKTSNVLNESIIDTRPIINPDAFKYLEKRRDNSVKTYDEGGIDTKPIVNPEAFRYLEQRGPPLHRDIESGVDTKSIVDPNAFKYLENKETSKLAITESTIDYRPIVNPQAFKWIERKEPKPRVDDGPEVDERSYINPNALQYIDRPPPMKKTDVCEPEIDTRSFILDRNPGALAHLERTSSNRKYDTTESGVDERSFVNPNAFKYLEGMSEAGPPQTSVHSSAGPCIDTKSYVKPDSFRHLESKTAKQEYGNNNNDQGVDERSFVPPTAFRHLEFTGEPTNPEPINYATYGQSDF</sequence>
<proteinExistence type="predicted"/>
<feature type="compositionally biased region" description="Polar residues" evidence="1">
    <location>
        <begin position="23"/>
        <end position="42"/>
    </location>
</feature>
<dbReference type="EMBL" id="CAJOBQ010000937">
    <property type="protein sequence ID" value="CAF4436433.1"/>
    <property type="molecule type" value="Genomic_DNA"/>
</dbReference>
<feature type="compositionally biased region" description="Polar residues" evidence="1">
    <location>
        <begin position="117"/>
        <end position="136"/>
    </location>
</feature>
<name>A0A818HEF5_9BILA</name>
<evidence type="ECO:0000313" key="2">
    <source>
        <dbReference type="EMBL" id="CAF3503222.1"/>
    </source>
</evidence>
<dbReference type="EMBL" id="CAJNYU010002057">
    <property type="protein sequence ID" value="CAF3503222.1"/>
    <property type="molecule type" value="Genomic_DNA"/>
</dbReference>
<evidence type="ECO:0000313" key="3">
    <source>
        <dbReference type="EMBL" id="CAF4436433.1"/>
    </source>
</evidence>
<comment type="caution">
    <text evidence="2">The sequence shown here is derived from an EMBL/GenBank/DDBJ whole genome shotgun (WGS) entry which is preliminary data.</text>
</comment>
<dbReference type="Proteomes" id="UP000663862">
    <property type="component" value="Unassembled WGS sequence"/>
</dbReference>
<evidence type="ECO:0000313" key="4">
    <source>
        <dbReference type="Proteomes" id="UP000663869"/>
    </source>
</evidence>
<feature type="region of interest" description="Disordered" evidence="1">
    <location>
        <begin position="264"/>
        <end position="286"/>
    </location>
</feature>
<gene>
    <name evidence="2" type="ORF">FME351_LOCUS16917</name>
    <name evidence="3" type="ORF">TSG867_LOCUS15799</name>
</gene>
<dbReference type="AlphaFoldDB" id="A0A818HEF5"/>
<feature type="region of interest" description="Disordered" evidence="1">
    <location>
        <begin position="117"/>
        <end position="151"/>
    </location>
</feature>
<organism evidence="2 4">
    <name type="scientific">Rotaria socialis</name>
    <dbReference type="NCBI Taxonomy" id="392032"/>
    <lineage>
        <taxon>Eukaryota</taxon>
        <taxon>Metazoa</taxon>
        <taxon>Spiralia</taxon>
        <taxon>Gnathifera</taxon>
        <taxon>Rotifera</taxon>
        <taxon>Eurotatoria</taxon>
        <taxon>Bdelloidea</taxon>
        <taxon>Philodinida</taxon>
        <taxon>Philodinidae</taxon>
        <taxon>Rotaria</taxon>
    </lineage>
</organism>
<feature type="compositionally biased region" description="Basic and acidic residues" evidence="1">
    <location>
        <begin position="226"/>
        <end position="239"/>
    </location>
</feature>
<feature type="region of interest" description="Disordered" evidence="1">
    <location>
        <begin position="573"/>
        <end position="594"/>
    </location>
</feature>
<reference evidence="2" key="1">
    <citation type="submission" date="2021-02" db="EMBL/GenBank/DDBJ databases">
        <authorList>
            <person name="Nowell W R."/>
        </authorList>
    </citation>
    <scope>NUCLEOTIDE SEQUENCE</scope>
</reference>
<dbReference type="Proteomes" id="UP000663869">
    <property type="component" value="Unassembled WGS sequence"/>
</dbReference>